<dbReference type="Gene3D" id="3.40.250.10">
    <property type="entry name" value="Rhodanese-like domain"/>
    <property type="match status" value="1"/>
</dbReference>
<reference evidence="2" key="1">
    <citation type="submission" date="2020-07" db="EMBL/GenBank/DDBJ databases">
        <title>Genomic analysis of a strain of Sedimentibacter Hydroxybenzoicus DSM7310.</title>
        <authorList>
            <person name="Ma S."/>
        </authorList>
    </citation>
    <scope>NUCLEOTIDE SEQUENCE</scope>
    <source>
        <strain evidence="2">DSM 7310</strain>
    </source>
</reference>
<dbReference type="Proteomes" id="UP000611629">
    <property type="component" value="Unassembled WGS sequence"/>
</dbReference>
<name>A0A974BHI0_SEDHY</name>
<dbReference type="AlphaFoldDB" id="A0A974BHI0"/>
<dbReference type="InterPro" id="IPR050229">
    <property type="entry name" value="GlpE_sulfurtransferase"/>
</dbReference>
<dbReference type="InterPro" id="IPR036873">
    <property type="entry name" value="Rhodanese-like_dom_sf"/>
</dbReference>
<comment type="caution">
    <text evidence="2">The sequence shown here is derived from an EMBL/GenBank/DDBJ whole genome shotgun (WGS) entry which is preliminary data.</text>
</comment>
<evidence type="ECO:0000259" key="1">
    <source>
        <dbReference type="PROSITE" id="PS50206"/>
    </source>
</evidence>
<organism evidence="2 3">
    <name type="scientific">Sedimentibacter hydroxybenzoicus DSM 7310</name>
    <dbReference type="NCBI Taxonomy" id="1123245"/>
    <lineage>
        <taxon>Bacteria</taxon>
        <taxon>Bacillati</taxon>
        <taxon>Bacillota</taxon>
        <taxon>Tissierellia</taxon>
        <taxon>Sedimentibacter</taxon>
    </lineage>
</organism>
<protein>
    <submittedName>
        <fullName evidence="2">Rhodanese-like domain-containing protein</fullName>
    </submittedName>
</protein>
<dbReference type="PANTHER" id="PTHR43031">
    <property type="entry name" value="FAD-DEPENDENT OXIDOREDUCTASE"/>
    <property type="match status" value="1"/>
</dbReference>
<dbReference type="InterPro" id="IPR001763">
    <property type="entry name" value="Rhodanese-like_dom"/>
</dbReference>
<dbReference type="EMBL" id="JACBNQ010000002">
    <property type="protein sequence ID" value="NYB73263.1"/>
    <property type="molecule type" value="Genomic_DNA"/>
</dbReference>
<sequence>MKRILIILFIVTIIFTGCTSMNDNTSKTVYKKISAEEAKSIIDSEDVIILDVRTQEEYDSGHIKNAILLPVTEIASKTGEFVPYKDAKILVYCRSGNRSATAAKDLIKMGYTDVYDFGGINDWPYGIVK</sequence>
<gene>
    <name evidence="2" type="ORF">HZF24_03825</name>
</gene>
<dbReference type="CDD" id="cd00158">
    <property type="entry name" value="RHOD"/>
    <property type="match status" value="1"/>
</dbReference>
<dbReference type="Pfam" id="PF00581">
    <property type="entry name" value="Rhodanese"/>
    <property type="match status" value="1"/>
</dbReference>
<feature type="domain" description="Rhodanese" evidence="1">
    <location>
        <begin position="43"/>
        <end position="129"/>
    </location>
</feature>
<dbReference type="SMART" id="SM00450">
    <property type="entry name" value="RHOD"/>
    <property type="match status" value="1"/>
</dbReference>
<accession>A0A974BHI0</accession>
<keyword evidence="3" id="KW-1185">Reference proteome</keyword>
<dbReference type="PROSITE" id="PS50206">
    <property type="entry name" value="RHODANESE_3"/>
    <property type="match status" value="1"/>
</dbReference>
<evidence type="ECO:0000313" key="3">
    <source>
        <dbReference type="Proteomes" id="UP000611629"/>
    </source>
</evidence>
<dbReference type="PANTHER" id="PTHR43031:SF1">
    <property type="entry name" value="PYRIDINE NUCLEOTIDE-DISULPHIDE OXIDOREDUCTASE"/>
    <property type="match status" value="1"/>
</dbReference>
<dbReference type="SUPFAM" id="SSF52821">
    <property type="entry name" value="Rhodanese/Cell cycle control phosphatase"/>
    <property type="match status" value="1"/>
</dbReference>
<proteinExistence type="predicted"/>
<evidence type="ECO:0000313" key="2">
    <source>
        <dbReference type="EMBL" id="NYB73263.1"/>
    </source>
</evidence>
<dbReference type="PROSITE" id="PS51257">
    <property type="entry name" value="PROKAR_LIPOPROTEIN"/>
    <property type="match status" value="1"/>
</dbReference>